<reference evidence="1" key="1">
    <citation type="submission" date="2020-04" db="EMBL/GenBank/DDBJ databases">
        <title>Analysis of mating type loci in Filobasidium floriforme.</title>
        <authorList>
            <person name="Nowrousian M."/>
        </authorList>
    </citation>
    <scope>NUCLEOTIDE SEQUENCE</scope>
    <source>
        <strain evidence="1">CBS 6242</strain>
    </source>
</reference>
<comment type="caution">
    <text evidence="1">The sequence shown here is derived from an EMBL/GenBank/DDBJ whole genome shotgun (WGS) entry which is preliminary data.</text>
</comment>
<dbReference type="Proteomes" id="UP000812966">
    <property type="component" value="Unassembled WGS sequence"/>
</dbReference>
<evidence type="ECO:0000313" key="1">
    <source>
        <dbReference type="EMBL" id="KAG7561966.1"/>
    </source>
</evidence>
<sequence length="148" mass="15563">MLGVAAAAAVTPVSRALAPRQSATLDFCCPAEDATPEGVMGFVLDPNTSFPQCGYIAEGAPPGNYEQDAGFEGGTAGGCLYNDDGTLQQDRNAGFCPQSAVSCTVAKRDFARRKLAAQRPSAKMVRSEMSDELVAKRGVWNQKKRASA</sequence>
<dbReference type="AlphaFoldDB" id="A0A8K0JMM5"/>
<proteinExistence type="predicted"/>
<dbReference type="EMBL" id="JABELV010000042">
    <property type="protein sequence ID" value="KAG7561966.1"/>
    <property type="molecule type" value="Genomic_DNA"/>
</dbReference>
<evidence type="ECO:0000313" key="2">
    <source>
        <dbReference type="Proteomes" id="UP000812966"/>
    </source>
</evidence>
<name>A0A8K0JMM5_9TREE</name>
<protein>
    <submittedName>
        <fullName evidence="1">Uncharacterized protein</fullName>
    </submittedName>
</protein>
<keyword evidence="2" id="KW-1185">Reference proteome</keyword>
<organism evidence="1 2">
    <name type="scientific">Filobasidium floriforme</name>
    <dbReference type="NCBI Taxonomy" id="5210"/>
    <lineage>
        <taxon>Eukaryota</taxon>
        <taxon>Fungi</taxon>
        <taxon>Dikarya</taxon>
        <taxon>Basidiomycota</taxon>
        <taxon>Agaricomycotina</taxon>
        <taxon>Tremellomycetes</taxon>
        <taxon>Filobasidiales</taxon>
        <taxon>Filobasidiaceae</taxon>
        <taxon>Filobasidium</taxon>
    </lineage>
</organism>
<gene>
    <name evidence="1" type="ORF">FFLO_02606</name>
</gene>
<accession>A0A8K0JMM5</accession>